<accession>A0AAU9XN71</accession>
<protein>
    <submittedName>
        <fullName evidence="2">Uncharacterized protein</fullName>
    </submittedName>
</protein>
<comment type="caution">
    <text evidence="2">The sequence shown here is derived from an EMBL/GenBank/DDBJ whole genome shotgun (WGS) entry which is preliminary data.</text>
</comment>
<feature type="region of interest" description="Disordered" evidence="1">
    <location>
        <begin position="131"/>
        <end position="154"/>
    </location>
</feature>
<sequence length="568" mass="62731">MSNNSDSTPKKISNLKNVVLLLDCDVRKENGEVYLPDGTEMARLKKPEREQFKKNIKFTRTMTEKNVEEELRCQFPILRNYGRLSCASAANRGTRLEFHYSPRTVWDGTKINKHIRGNSALYVLFERTPESVHERPESPPVDSSLQQLQTPTPKPMGKLKYMYMCINLQRLKRKHDSSSSCVLEVVQNTGASVKKQVLEATSCPKGSKEGGQQSHQEQGDHSAGPTTGLLFNSGTIQQTQNPQIGLKQSSGEDHSKDSQEVRRSVDNNSSLDSAYESTSGDASGVDDNTEHSIGKTEEAASSHIRDLVDYLKDSQIDPTEGSSLDEISLHRVATGDQGGTEFVIFVNVNGIPENLSSLRAIFKGVGVADLTPFIESAYTGLSPASKNPGKVAVTVGSLDGSWNSPDKTEFEYHPNIIQDLQELISKMPHTKRNIPLDNQTLNPSRSARTVCSPSSLSSMVDRPLMADASEDILSLKALQCILFAAAATNDRECIEVIFSTSAGEAVFQTYRNSSILPEDIARARGHQNLAEYLQNVHKRLSEEIVCNVQTVTIDWVELKRATARKDIC</sequence>
<evidence type="ECO:0000256" key="1">
    <source>
        <dbReference type="SAM" id="MobiDB-lite"/>
    </source>
</evidence>
<reference evidence="2 3" key="1">
    <citation type="submission" date="2022-05" db="EMBL/GenBank/DDBJ databases">
        <authorList>
            <consortium name="Genoscope - CEA"/>
            <person name="William W."/>
        </authorList>
    </citation>
    <scope>NUCLEOTIDE SEQUENCE [LARGE SCALE GENOMIC DNA]</scope>
</reference>
<proteinExistence type="predicted"/>
<feature type="compositionally biased region" description="Polar residues" evidence="1">
    <location>
        <begin position="436"/>
        <end position="454"/>
    </location>
</feature>
<gene>
    <name evidence="2" type="ORF">PMEA_00026802</name>
</gene>
<organism evidence="2 3">
    <name type="scientific">Pocillopora meandrina</name>
    <dbReference type="NCBI Taxonomy" id="46732"/>
    <lineage>
        <taxon>Eukaryota</taxon>
        <taxon>Metazoa</taxon>
        <taxon>Cnidaria</taxon>
        <taxon>Anthozoa</taxon>
        <taxon>Hexacorallia</taxon>
        <taxon>Scleractinia</taxon>
        <taxon>Astrocoeniina</taxon>
        <taxon>Pocilloporidae</taxon>
        <taxon>Pocillopora</taxon>
    </lineage>
</organism>
<evidence type="ECO:0000313" key="3">
    <source>
        <dbReference type="Proteomes" id="UP001159428"/>
    </source>
</evidence>
<name>A0AAU9XN71_9CNID</name>
<dbReference type="AlphaFoldDB" id="A0AAU9XN71"/>
<evidence type="ECO:0000313" key="2">
    <source>
        <dbReference type="EMBL" id="CAH3152700.1"/>
    </source>
</evidence>
<feature type="region of interest" description="Disordered" evidence="1">
    <location>
        <begin position="435"/>
        <end position="454"/>
    </location>
</feature>
<feature type="compositionally biased region" description="Polar residues" evidence="1">
    <location>
        <begin position="229"/>
        <end position="249"/>
    </location>
</feature>
<dbReference type="EMBL" id="CALNXJ010000051">
    <property type="protein sequence ID" value="CAH3152700.1"/>
    <property type="molecule type" value="Genomic_DNA"/>
</dbReference>
<dbReference type="Proteomes" id="UP001159428">
    <property type="component" value="Unassembled WGS sequence"/>
</dbReference>
<feature type="compositionally biased region" description="Basic and acidic residues" evidence="1">
    <location>
        <begin position="288"/>
        <end position="300"/>
    </location>
</feature>
<feature type="region of interest" description="Disordered" evidence="1">
    <location>
        <begin position="202"/>
        <end position="300"/>
    </location>
</feature>
<feature type="compositionally biased region" description="Polar residues" evidence="1">
    <location>
        <begin position="141"/>
        <end position="151"/>
    </location>
</feature>
<feature type="compositionally biased region" description="Basic and acidic residues" evidence="1">
    <location>
        <begin position="250"/>
        <end position="265"/>
    </location>
</feature>
<keyword evidence="3" id="KW-1185">Reference proteome</keyword>
<feature type="compositionally biased region" description="Polar residues" evidence="1">
    <location>
        <begin position="266"/>
        <end position="281"/>
    </location>
</feature>